<keyword evidence="7 8" id="KW-0472">Membrane</keyword>
<dbReference type="RefSeq" id="WP_354152278.1">
    <property type="nucleotide sequence ID" value="NZ_JBEPMN010000011.1"/>
</dbReference>
<keyword evidence="6 8" id="KW-1133">Transmembrane helix</keyword>
<keyword evidence="3 8" id="KW-0813">Transport</keyword>
<feature type="transmembrane region" description="Helical" evidence="8">
    <location>
        <begin position="54"/>
        <end position="78"/>
    </location>
</feature>
<feature type="transmembrane region" description="Helical" evidence="8">
    <location>
        <begin position="141"/>
        <end position="161"/>
    </location>
</feature>
<dbReference type="PANTHER" id="PTHR42929:SF5">
    <property type="entry name" value="ABC TRANSPORTER PERMEASE PROTEIN"/>
    <property type="match status" value="1"/>
</dbReference>
<dbReference type="EMBL" id="JBEPMN010000011">
    <property type="protein sequence ID" value="MET3662427.1"/>
    <property type="molecule type" value="Genomic_DNA"/>
</dbReference>
<feature type="transmembrane region" description="Helical" evidence="8">
    <location>
        <begin position="90"/>
        <end position="113"/>
    </location>
</feature>
<evidence type="ECO:0000256" key="4">
    <source>
        <dbReference type="ARBA" id="ARBA00022475"/>
    </source>
</evidence>
<evidence type="ECO:0000256" key="2">
    <source>
        <dbReference type="ARBA" id="ARBA00007069"/>
    </source>
</evidence>
<feature type="domain" description="ABC transmembrane type-1" evidence="9">
    <location>
        <begin position="55"/>
        <end position="259"/>
    </location>
</feature>
<evidence type="ECO:0000313" key="10">
    <source>
        <dbReference type="EMBL" id="MET3662427.1"/>
    </source>
</evidence>
<feature type="transmembrane region" description="Helical" evidence="8">
    <location>
        <begin position="234"/>
        <end position="259"/>
    </location>
</feature>
<evidence type="ECO:0000259" key="9">
    <source>
        <dbReference type="PROSITE" id="PS50928"/>
    </source>
</evidence>
<comment type="similarity">
    <text evidence="2">Belongs to the binding-protein-dependent transport system permease family. CysTW subfamily.</text>
</comment>
<evidence type="ECO:0000256" key="1">
    <source>
        <dbReference type="ARBA" id="ARBA00004651"/>
    </source>
</evidence>
<reference evidence="10 11" key="1">
    <citation type="submission" date="2024-06" db="EMBL/GenBank/DDBJ databases">
        <title>Genomic Encyclopedia of Type Strains, Phase IV (KMG-IV): sequencing the most valuable type-strain genomes for metagenomic binning, comparative biology and taxonomic classification.</title>
        <authorList>
            <person name="Goeker M."/>
        </authorList>
    </citation>
    <scope>NUCLEOTIDE SEQUENCE [LARGE SCALE GENOMIC DNA]</scope>
    <source>
        <strain evidence="10 11">DSM 19730</strain>
    </source>
</reference>
<dbReference type="CDD" id="cd06261">
    <property type="entry name" value="TM_PBP2"/>
    <property type="match status" value="1"/>
</dbReference>
<evidence type="ECO:0000256" key="7">
    <source>
        <dbReference type="ARBA" id="ARBA00023136"/>
    </source>
</evidence>
<evidence type="ECO:0000256" key="6">
    <source>
        <dbReference type="ARBA" id="ARBA00022989"/>
    </source>
</evidence>
<comment type="subcellular location">
    <subcellularLocation>
        <location evidence="1 8">Cell membrane</location>
        <topology evidence="1 8">Multi-pass membrane protein</topology>
    </subcellularLocation>
</comment>
<name>A0ABV2KMW3_9HYPH</name>
<dbReference type="PANTHER" id="PTHR42929">
    <property type="entry name" value="INNER MEMBRANE ABC TRANSPORTER PERMEASE PROTEIN YDCU-RELATED-RELATED"/>
    <property type="match status" value="1"/>
</dbReference>
<dbReference type="Pfam" id="PF00528">
    <property type="entry name" value="BPD_transp_1"/>
    <property type="match status" value="1"/>
</dbReference>
<evidence type="ECO:0000256" key="3">
    <source>
        <dbReference type="ARBA" id="ARBA00022448"/>
    </source>
</evidence>
<gene>
    <name evidence="10" type="ORF">ABID44_002765</name>
</gene>
<keyword evidence="5 8" id="KW-0812">Transmembrane</keyword>
<organism evidence="10 11">
    <name type="scientific">Aquamicrobium ahrensii</name>
    <dbReference type="NCBI Taxonomy" id="469551"/>
    <lineage>
        <taxon>Bacteria</taxon>
        <taxon>Pseudomonadati</taxon>
        <taxon>Pseudomonadota</taxon>
        <taxon>Alphaproteobacteria</taxon>
        <taxon>Hyphomicrobiales</taxon>
        <taxon>Phyllobacteriaceae</taxon>
        <taxon>Aquamicrobium</taxon>
    </lineage>
</organism>
<evidence type="ECO:0000256" key="5">
    <source>
        <dbReference type="ARBA" id="ARBA00022692"/>
    </source>
</evidence>
<proteinExistence type="inferred from homology"/>
<evidence type="ECO:0000256" key="8">
    <source>
        <dbReference type="RuleBase" id="RU363032"/>
    </source>
</evidence>
<dbReference type="Proteomes" id="UP001549143">
    <property type="component" value="Unassembled WGS sequence"/>
</dbReference>
<evidence type="ECO:0000313" key="11">
    <source>
        <dbReference type="Proteomes" id="UP001549143"/>
    </source>
</evidence>
<dbReference type="Gene3D" id="1.10.3720.10">
    <property type="entry name" value="MetI-like"/>
    <property type="match status" value="1"/>
</dbReference>
<comment type="caution">
    <text evidence="10">The sequence shown here is derived from an EMBL/GenBank/DDBJ whole genome shotgun (WGS) entry which is preliminary data.</text>
</comment>
<dbReference type="PROSITE" id="PS50928">
    <property type="entry name" value="ABC_TM1"/>
    <property type="match status" value="1"/>
</dbReference>
<dbReference type="SUPFAM" id="SSF161098">
    <property type="entry name" value="MetI-like"/>
    <property type="match status" value="1"/>
</dbReference>
<protein>
    <submittedName>
        <fullName evidence="10">Spermidine/putrescine transport system permease protein</fullName>
    </submittedName>
</protein>
<keyword evidence="11" id="KW-1185">Reference proteome</keyword>
<accession>A0ABV2KMW3</accession>
<keyword evidence="4" id="KW-1003">Cell membrane</keyword>
<sequence>MSSLWLLVPALGFLALFFAYPLTAIVLRSFEGADASMTLEHYEAFFSLPIYMRILWQTIEISLMTTVLCVLVGYPLAYVMANSSPMVRNVMLLMVMLPFMTSVLVRTYGWMVILRPTGLLNHVAELAGLPHFDLLYNRSGMLIGLVYTMVPYVVLTLFSVMRGIDGRLVSVAHSLGAGAWSAFWRVYFPLSLPGVAGASLLVFILSSGFYITPRLMGGDRDQLLASIIAYQVDVLLNFEFASAIAVILLVITLICFGIYARLVGLKQLLTSRT</sequence>
<dbReference type="InterPro" id="IPR000515">
    <property type="entry name" value="MetI-like"/>
</dbReference>
<dbReference type="InterPro" id="IPR035906">
    <property type="entry name" value="MetI-like_sf"/>
</dbReference>